<dbReference type="AlphaFoldDB" id="A0A1F2UI19"/>
<organism evidence="1 2">
    <name type="scientific">Candidatus Aquicultor primus</name>
    <dbReference type="NCBI Taxonomy" id="1797195"/>
    <lineage>
        <taxon>Bacteria</taxon>
        <taxon>Bacillati</taxon>
        <taxon>Actinomycetota</taxon>
        <taxon>Candidatus Aquicultoria</taxon>
        <taxon>Candidatus Aquicultorales</taxon>
        <taxon>Candidatus Aquicultoraceae</taxon>
        <taxon>Candidatus Aquicultor</taxon>
    </lineage>
</organism>
<protein>
    <submittedName>
        <fullName evidence="1">Uncharacterized protein</fullName>
    </submittedName>
</protein>
<evidence type="ECO:0000313" key="1">
    <source>
        <dbReference type="EMBL" id="OFW32642.1"/>
    </source>
</evidence>
<dbReference type="Proteomes" id="UP000178086">
    <property type="component" value="Unassembled WGS sequence"/>
</dbReference>
<proteinExistence type="predicted"/>
<evidence type="ECO:0000313" key="2">
    <source>
        <dbReference type="Proteomes" id="UP000178086"/>
    </source>
</evidence>
<comment type="caution">
    <text evidence="1">The sequence shown here is derived from an EMBL/GenBank/DDBJ whole genome shotgun (WGS) entry which is preliminary data.</text>
</comment>
<dbReference type="EMBL" id="MELI01000090">
    <property type="protein sequence ID" value="OFW32642.1"/>
    <property type="molecule type" value="Genomic_DNA"/>
</dbReference>
<reference evidence="1 2" key="1">
    <citation type="journal article" date="2016" name="Nat. Commun.">
        <title>Thousands of microbial genomes shed light on interconnected biogeochemical processes in an aquifer system.</title>
        <authorList>
            <person name="Anantharaman K."/>
            <person name="Brown C.T."/>
            <person name="Hug L.A."/>
            <person name="Sharon I."/>
            <person name="Castelle C.J."/>
            <person name="Probst A.J."/>
            <person name="Thomas B.C."/>
            <person name="Singh A."/>
            <person name="Wilkins M.J."/>
            <person name="Karaoz U."/>
            <person name="Brodie E.L."/>
            <person name="Williams K.H."/>
            <person name="Hubbard S.S."/>
            <person name="Banfield J.F."/>
        </authorList>
    </citation>
    <scope>NUCLEOTIDE SEQUENCE [LARGE SCALE GENOMIC DNA]</scope>
</reference>
<gene>
    <name evidence="1" type="ORF">A2074_01265</name>
</gene>
<accession>A0A1F2UI19</accession>
<name>A0A1F2UI19_9ACTN</name>
<sequence length="65" mass="7867">MTAMPLRKEFDELKTKAHEIEQKMHSLPQRVNTAEELRLREELIDLTLRMDQLKDELEEKPEVEY</sequence>